<evidence type="ECO:0000256" key="1">
    <source>
        <dbReference type="SAM" id="SignalP"/>
    </source>
</evidence>
<proteinExistence type="predicted"/>
<dbReference type="AlphaFoldDB" id="A0A090LTP0"/>
<dbReference type="Proteomes" id="UP000035682">
    <property type="component" value="Unplaced"/>
</dbReference>
<protein>
    <submittedName>
        <fullName evidence="2 4">Uncharacterized protein</fullName>
    </submittedName>
</protein>
<dbReference type="CTD" id="36383967"/>
<dbReference type="WormBase" id="SRAE_X000091100">
    <property type="protein sequence ID" value="SRP03625"/>
    <property type="gene ID" value="WBGene00266473"/>
</dbReference>
<evidence type="ECO:0000313" key="4">
    <source>
        <dbReference type="WBParaSite" id="SRAE_X000091100.1"/>
    </source>
</evidence>
<accession>A0A090LTP0</accession>
<feature type="signal peptide" evidence="1">
    <location>
        <begin position="1"/>
        <end position="16"/>
    </location>
</feature>
<dbReference type="WBParaSite" id="SRAE_X000091100.1">
    <property type="protein sequence ID" value="SRAE_X000091100.1"/>
    <property type="gene ID" value="WBGene00266473"/>
</dbReference>
<gene>
    <name evidence="2 4 5" type="ORF">SRAE_X000091100</name>
</gene>
<evidence type="ECO:0000313" key="5">
    <source>
        <dbReference type="WormBase" id="SRAE_X000091100"/>
    </source>
</evidence>
<name>A0A090LTP0_STRRB</name>
<dbReference type="GeneID" id="36383967"/>
<sequence>MKFFAFLLTLYGVIISKPIEEHVTLPSCPLGSRPMLRPDGEPRKCLPHQSNLCLNAIDDNTDPSTVCCWHNQVDYFCCIDVSKEQCPSYRNVTVVIHNAFPQNPFSSKTFHFRDGIEDDFNIDNNNLQFLRARQRFN</sequence>
<keyword evidence="3" id="KW-1185">Reference proteome</keyword>
<dbReference type="RefSeq" id="XP_024510783.1">
    <property type="nucleotide sequence ID" value="XM_024645312.1"/>
</dbReference>
<dbReference type="OrthoDB" id="5821886at2759"/>
<evidence type="ECO:0000313" key="2">
    <source>
        <dbReference type="EMBL" id="CEF71587.1"/>
    </source>
</evidence>
<evidence type="ECO:0000313" key="3">
    <source>
        <dbReference type="Proteomes" id="UP000035682"/>
    </source>
</evidence>
<reference evidence="2 3" key="1">
    <citation type="submission" date="2014-09" db="EMBL/GenBank/DDBJ databases">
        <authorList>
            <person name="Martin A.A."/>
        </authorList>
    </citation>
    <scope>NUCLEOTIDE SEQUENCE</scope>
    <source>
        <strain evidence="3">ED321</strain>
        <strain evidence="2">ED321 Heterogonic</strain>
    </source>
</reference>
<organism evidence="2">
    <name type="scientific">Strongyloides ratti</name>
    <name type="common">Parasitic roundworm</name>
    <dbReference type="NCBI Taxonomy" id="34506"/>
    <lineage>
        <taxon>Eukaryota</taxon>
        <taxon>Metazoa</taxon>
        <taxon>Ecdysozoa</taxon>
        <taxon>Nematoda</taxon>
        <taxon>Chromadorea</taxon>
        <taxon>Rhabditida</taxon>
        <taxon>Tylenchina</taxon>
        <taxon>Panagrolaimomorpha</taxon>
        <taxon>Strongyloidoidea</taxon>
        <taxon>Strongyloididae</taxon>
        <taxon>Strongyloides</taxon>
    </lineage>
</organism>
<feature type="chain" id="PRO_5015031206" evidence="1">
    <location>
        <begin position="17"/>
        <end position="137"/>
    </location>
</feature>
<dbReference type="EMBL" id="LN609530">
    <property type="protein sequence ID" value="CEF71587.1"/>
    <property type="molecule type" value="Genomic_DNA"/>
</dbReference>
<keyword evidence="1" id="KW-0732">Signal</keyword>
<reference evidence="4" key="2">
    <citation type="submission" date="2020-12" db="UniProtKB">
        <authorList>
            <consortium name="WormBaseParasite"/>
        </authorList>
    </citation>
    <scope>IDENTIFICATION</scope>
</reference>